<accession>A0A6A6C2U0</accession>
<proteinExistence type="predicted"/>
<protein>
    <recommendedName>
        <fullName evidence="1">DUF7587 domain-containing protein</fullName>
    </recommendedName>
</protein>
<evidence type="ECO:0000313" key="2">
    <source>
        <dbReference type="EMBL" id="KAF2160608.1"/>
    </source>
</evidence>
<dbReference type="GeneID" id="54562541"/>
<dbReference type="Proteomes" id="UP000799537">
    <property type="component" value="Unassembled WGS sequence"/>
</dbReference>
<sequence length="475" mass="53465">MAPSFEVVLDMMQTLSVAAPGPGPTTKLDDATEKLIEAAQDVIAEARKVQKAIRSAKANSTHRVSSIIALRKEASALSTNITKVRDSSEEYAMSQIISSAKPSSAEMGVGSILSRFSPQIKNFIRFGLDRSPNPDNAVWKIVEECYKHALNDGGCLCIEPVRSGNTGPKSLNFKWIAFWRRALHSCHGGPTIFWPLSMFDPYDGKVSRPPRYLFRFFDSQSFGRTDDTVVASMASIHKQAAVSRIDLLNVDKAMATQMLHSHIDLAMGSFGGHADNLMSWSSSLLFAIQGAIYRCDRTGRDPRDMKILVVDTHLFPMGQFFRDLWVFKRLKCAQSDHPRLRQLVEWRVSNVWDSGGWFSQGTLNHQGRSCTTSLQQLIDAGLYYLYPEFEESDGATLWTKRTDELRGAWSFPHPTYHEEVDFAFDIASACFGEFSYTDLALLLLCFKNRGRMTEGWFTLPLLCSWETLTMFLRNS</sequence>
<organism evidence="2 3">
    <name type="scientific">Zasmidium cellare ATCC 36951</name>
    <dbReference type="NCBI Taxonomy" id="1080233"/>
    <lineage>
        <taxon>Eukaryota</taxon>
        <taxon>Fungi</taxon>
        <taxon>Dikarya</taxon>
        <taxon>Ascomycota</taxon>
        <taxon>Pezizomycotina</taxon>
        <taxon>Dothideomycetes</taxon>
        <taxon>Dothideomycetidae</taxon>
        <taxon>Mycosphaerellales</taxon>
        <taxon>Mycosphaerellaceae</taxon>
        <taxon>Zasmidium</taxon>
    </lineage>
</organism>
<evidence type="ECO:0000259" key="1">
    <source>
        <dbReference type="Pfam" id="PF24494"/>
    </source>
</evidence>
<dbReference type="OrthoDB" id="3650519at2759"/>
<feature type="domain" description="DUF7587" evidence="1">
    <location>
        <begin position="209"/>
        <end position="332"/>
    </location>
</feature>
<dbReference type="RefSeq" id="XP_033661497.1">
    <property type="nucleotide sequence ID" value="XM_033809269.1"/>
</dbReference>
<evidence type="ECO:0000313" key="3">
    <source>
        <dbReference type="Proteomes" id="UP000799537"/>
    </source>
</evidence>
<dbReference type="InterPro" id="IPR056009">
    <property type="entry name" value="DUF7587"/>
</dbReference>
<dbReference type="Pfam" id="PF24494">
    <property type="entry name" value="DUF7587"/>
    <property type="match status" value="1"/>
</dbReference>
<name>A0A6A6C2U0_ZASCE</name>
<keyword evidence="3" id="KW-1185">Reference proteome</keyword>
<dbReference type="AlphaFoldDB" id="A0A6A6C2U0"/>
<reference evidence="2" key="1">
    <citation type="journal article" date="2020" name="Stud. Mycol.">
        <title>101 Dothideomycetes genomes: a test case for predicting lifestyles and emergence of pathogens.</title>
        <authorList>
            <person name="Haridas S."/>
            <person name="Albert R."/>
            <person name="Binder M."/>
            <person name="Bloem J."/>
            <person name="Labutti K."/>
            <person name="Salamov A."/>
            <person name="Andreopoulos B."/>
            <person name="Baker S."/>
            <person name="Barry K."/>
            <person name="Bills G."/>
            <person name="Bluhm B."/>
            <person name="Cannon C."/>
            <person name="Castanera R."/>
            <person name="Culley D."/>
            <person name="Daum C."/>
            <person name="Ezra D."/>
            <person name="Gonzalez J."/>
            <person name="Henrissat B."/>
            <person name="Kuo A."/>
            <person name="Liang C."/>
            <person name="Lipzen A."/>
            <person name="Lutzoni F."/>
            <person name="Magnuson J."/>
            <person name="Mondo S."/>
            <person name="Nolan M."/>
            <person name="Ohm R."/>
            <person name="Pangilinan J."/>
            <person name="Park H.-J."/>
            <person name="Ramirez L."/>
            <person name="Alfaro M."/>
            <person name="Sun H."/>
            <person name="Tritt A."/>
            <person name="Yoshinaga Y."/>
            <person name="Zwiers L.-H."/>
            <person name="Turgeon B."/>
            <person name="Goodwin S."/>
            <person name="Spatafora J."/>
            <person name="Crous P."/>
            <person name="Grigoriev I."/>
        </authorList>
    </citation>
    <scope>NUCLEOTIDE SEQUENCE</scope>
    <source>
        <strain evidence="2">ATCC 36951</strain>
    </source>
</reference>
<dbReference type="EMBL" id="ML993625">
    <property type="protein sequence ID" value="KAF2160608.1"/>
    <property type="molecule type" value="Genomic_DNA"/>
</dbReference>
<gene>
    <name evidence="2" type="ORF">M409DRAFT_28995</name>
</gene>